<dbReference type="PANTHER" id="PTHR34001:SF3">
    <property type="entry name" value="BLL7405 PROTEIN"/>
    <property type="match status" value="1"/>
</dbReference>
<dbReference type="Proteomes" id="UP000468901">
    <property type="component" value="Unassembled WGS sequence"/>
</dbReference>
<keyword evidence="2 6" id="KW-0732">Signal</keyword>
<comment type="caution">
    <text evidence="8">The sequence shown here is derived from an EMBL/GenBank/DDBJ whole genome shotgun (WGS) entry which is preliminary data.</text>
</comment>
<organism evidence="8 9">
    <name type="scientific">Parvibaculum sedimenti</name>
    <dbReference type="NCBI Taxonomy" id="2608632"/>
    <lineage>
        <taxon>Bacteria</taxon>
        <taxon>Pseudomonadati</taxon>
        <taxon>Pseudomonadota</taxon>
        <taxon>Alphaproteobacteria</taxon>
        <taxon>Hyphomicrobiales</taxon>
        <taxon>Parvibaculaceae</taxon>
        <taxon>Parvibaculum</taxon>
    </lineage>
</organism>
<evidence type="ECO:0000256" key="1">
    <source>
        <dbReference type="ARBA" id="ARBA00004442"/>
    </source>
</evidence>
<evidence type="ECO:0000259" key="7">
    <source>
        <dbReference type="Pfam" id="PF13505"/>
    </source>
</evidence>
<evidence type="ECO:0000313" key="8">
    <source>
        <dbReference type="EMBL" id="KAB7740084.1"/>
    </source>
</evidence>
<dbReference type="EMBL" id="WESC01000007">
    <property type="protein sequence ID" value="KAB7740084.1"/>
    <property type="molecule type" value="Genomic_DNA"/>
</dbReference>
<proteinExistence type="inferred from homology"/>
<feature type="chain" id="PRO_5027084005" evidence="6">
    <location>
        <begin position="21"/>
        <end position="220"/>
    </location>
</feature>
<feature type="domain" description="Outer membrane protein beta-barrel" evidence="7">
    <location>
        <begin position="13"/>
        <end position="220"/>
    </location>
</feature>
<gene>
    <name evidence="8" type="ORF">F2P47_08705</name>
</gene>
<keyword evidence="4" id="KW-0998">Cell outer membrane</keyword>
<dbReference type="InterPro" id="IPR051692">
    <property type="entry name" value="OMP-like"/>
</dbReference>
<evidence type="ECO:0000256" key="3">
    <source>
        <dbReference type="ARBA" id="ARBA00023136"/>
    </source>
</evidence>
<reference evidence="8 9" key="1">
    <citation type="submission" date="2019-09" db="EMBL/GenBank/DDBJ databases">
        <title>Parvibaculum sedimenti sp. nov., isolated from sediment.</title>
        <authorList>
            <person name="Wang Y."/>
        </authorList>
    </citation>
    <scope>NUCLEOTIDE SEQUENCE [LARGE SCALE GENOMIC DNA]</scope>
    <source>
        <strain evidence="8 9">HXT-9</strain>
    </source>
</reference>
<sequence length="220" mass="23753">MKLLFIVPSAALLFATPAIAYEPFTAWSGFFAGAEVNYGWGRANLPDAKASAGHATYTTNVTQIDGVTGGVHGSYDLKTGAWVVGAEADLGRANVNADLPEWAFGDYGKSDIDSQGAARFRAGYAISHTLYYALGGLALAHTQANFSDMPAFASNSDSKNGWTLGLGAEHALTDKWTTRVEYRYSDFGRFGEPNASTNLGWKDYNKISEHVIRLGLNYKF</sequence>
<evidence type="ECO:0000256" key="6">
    <source>
        <dbReference type="SAM" id="SignalP"/>
    </source>
</evidence>
<evidence type="ECO:0000256" key="5">
    <source>
        <dbReference type="ARBA" id="ARBA00038306"/>
    </source>
</evidence>
<comment type="subcellular location">
    <subcellularLocation>
        <location evidence="1">Cell outer membrane</location>
    </subcellularLocation>
</comment>
<accession>A0A6N6VMV8</accession>
<feature type="signal peptide" evidence="6">
    <location>
        <begin position="1"/>
        <end position="20"/>
    </location>
</feature>
<dbReference type="PANTHER" id="PTHR34001">
    <property type="entry name" value="BLL7405 PROTEIN"/>
    <property type="match status" value="1"/>
</dbReference>
<evidence type="ECO:0000313" key="9">
    <source>
        <dbReference type="Proteomes" id="UP000468901"/>
    </source>
</evidence>
<dbReference type="RefSeq" id="WP_152215970.1">
    <property type="nucleotide sequence ID" value="NZ_JBAQYD010000145.1"/>
</dbReference>
<dbReference type="Gene3D" id="2.40.160.20">
    <property type="match status" value="1"/>
</dbReference>
<keyword evidence="3" id="KW-0472">Membrane</keyword>
<dbReference type="AlphaFoldDB" id="A0A6N6VMV8"/>
<dbReference type="SUPFAM" id="SSF56925">
    <property type="entry name" value="OMPA-like"/>
    <property type="match status" value="1"/>
</dbReference>
<dbReference type="GO" id="GO:0009279">
    <property type="term" value="C:cell outer membrane"/>
    <property type="evidence" value="ECO:0007669"/>
    <property type="project" value="UniProtKB-SubCell"/>
</dbReference>
<comment type="similarity">
    <text evidence="5">Belongs to the Omp25/RopB family.</text>
</comment>
<evidence type="ECO:0000256" key="4">
    <source>
        <dbReference type="ARBA" id="ARBA00023237"/>
    </source>
</evidence>
<protein>
    <submittedName>
        <fullName evidence="8">Outer membrane beta-barrel protein</fullName>
    </submittedName>
</protein>
<dbReference type="InterPro" id="IPR011250">
    <property type="entry name" value="OMP/PagP_B-barrel"/>
</dbReference>
<dbReference type="InterPro" id="IPR027385">
    <property type="entry name" value="Beta-barrel_OMP"/>
</dbReference>
<evidence type="ECO:0000256" key="2">
    <source>
        <dbReference type="ARBA" id="ARBA00022729"/>
    </source>
</evidence>
<dbReference type="Pfam" id="PF13505">
    <property type="entry name" value="OMP_b-brl"/>
    <property type="match status" value="1"/>
</dbReference>
<keyword evidence="9" id="KW-1185">Reference proteome</keyword>
<name>A0A6N6VMV8_9HYPH</name>